<name>A0A7S2SNX5_9STRA</name>
<feature type="compositionally biased region" description="Basic residues" evidence="1">
    <location>
        <begin position="176"/>
        <end position="202"/>
    </location>
</feature>
<reference evidence="2" key="1">
    <citation type="submission" date="2021-01" db="EMBL/GenBank/DDBJ databases">
        <authorList>
            <person name="Corre E."/>
            <person name="Pelletier E."/>
            <person name="Niang G."/>
            <person name="Scheremetjew M."/>
            <person name="Finn R."/>
            <person name="Kale V."/>
            <person name="Holt S."/>
            <person name="Cochrane G."/>
            <person name="Meng A."/>
            <person name="Brown T."/>
            <person name="Cohen L."/>
        </authorList>
    </citation>
    <scope>NUCLEOTIDE SEQUENCE</scope>
    <source>
        <strain evidence="2">CCMP1243</strain>
    </source>
</reference>
<accession>A0A7S2SNX5</accession>
<feature type="region of interest" description="Disordered" evidence="1">
    <location>
        <begin position="1"/>
        <end position="23"/>
    </location>
</feature>
<feature type="region of interest" description="Disordered" evidence="1">
    <location>
        <begin position="60"/>
        <end position="79"/>
    </location>
</feature>
<proteinExistence type="predicted"/>
<sequence length="232" mass="26572">MADAAEKKRNKKSRKERLAEQRAFERDLGLNKGTGVRYDKVADRHLDDVRFERELAFKKSMQPGGKAEVGEEMQAAAPAQSSATYDAFMRMATGRQERTIADKINDSNRPTWDEYKKKNEELLDMDGVQHRKMMEYRKTLDEARERELARGTNHSSKRKTAAISSSDEDDSDSQRDKKRKKEKKKHKKKDKKKKHKKHKKSKKSSESDGEGGDSGEPVRLSAFFAGSDDESS</sequence>
<gene>
    <name evidence="2" type="ORF">RMAR1173_LOCUS17109</name>
</gene>
<dbReference type="AlphaFoldDB" id="A0A7S2SNX5"/>
<evidence type="ECO:0000313" key="2">
    <source>
        <dbReference type="EMBL" id="CAD9705583.1"/>
    </source>
</evidence>
<feature type="region of interest" description="Disordered" evidence="1">
    <location>
        <begin position="136"/>
        <end position="232"/>
    </location>
</feature>
<organism evidence="2">
    <name type="scientific">Rhizochromulina marina</name>
    <dbReference type="NCBI Taxonomy" id="1034831"/>
    <lineage>
        <taxon>Eukaryota</taxon>
        <taxon>Sar</taxon>
        <taxon>Stramenopiles</taxon>
        <taxon>Ochrophyta</taxon>
        <taxon>Dictyochophyceae</taxon>
        <taxon>Rhizochromulinales</taxon>
        <taxon>Rhizochromulina</taxon>
    </lineage>
</organism>
<evidence type="ECO:0000256" key="1">
    <source>
        <dbReference type="SAM" id="MobiDB-lite"/>
    </source>
</evidence>
<dbReference type="EMBL" id="HBHJ01025925">
    <property type="protein sequence ID" value="CAD9705583.1"/>
    <property type="molecule type" value="Transcribed_RNA"/>
</dbReference>
<protein>
    <submittedName>
        <fullName evidence="2">Uncharacterized protein</fullName>
    </submittedName>
</protein>
<feature type="compositionally biased region" description="Basic and acidic residues" evidence="1">
    <location>
        <begin position="136"/>
        <end position="149"/>
    </location>
</feature>